<feature type="domain" description="Mechanosensitive ion channel MscS" evidence="8">
    <location>
        <begin position="102"/>
        <end position="167"/>
    </location>
</feature>
<dbReference type="Pfam" id="PF05552">
    <property type="entry name" value="MS_channel_1st_1"/>
    <property type="match status" value="1"/>
</dbReference>
<evidence type="ECO:0000313" key="11">
    <source>
        <dbReference type="Proteomes" id="UP001474120"/>
    </source>
</evidence>
<dbReference type="PANTHER" id="PTHR30221">
    <property type="entry name" value="SMALL-CONDUCTANCE MECHANOSENSITIVE CHANNEL"/>
    <property type="match status" value="1"/>
</dbReference>
<keyword evidence="6 7" id="KW-0472">Membrane</keyword>
<dbReference type="SUPFAM" id="SSF50182">
    <property type="entry name" value="Sm-like ribonucleoproteins"/>
    <property type="match status" value="1"/>
</dbReference>
<dbReference type="SUPFAM" id="SSF82689">
    <property type="entry name" value="Mechanosensitive channel protein MscS (YggB), C-terminal domain"/>
    <property type="match status" value="1"/>
</dbReference>
<accession>A0ABU9KVR7</accession>
<dbReference type="RefSeq" id="WP_342157780.1">
    <property type="nucleotide sequence ID" value="NZ_JBCDNA010000001.1"/>
</dbReference>
<comment type="subcellular location">
    <subcellularLocation>
        <location evidence="1">Cell membrane</location>
        <topology evidence="1">Multi-pass membrane protein</topology>
    </subcellularLocation>
</comment>
<dbReference type="InterPro" id="IPR023408">
    <property type="entry name" value="MscS_beta-dom_sf"/>
</dbReference>
<keyword evidence="3" id="KW-1003">Cell membrane</keyword>
<keyword evidence="11" id="KW-1185">Reference proteome</keyword>
<comment type="similarity">
    <text evidence="2">Belongs to the MscS (TC 1.A.23) family.</text>
</comment>
<dbReference type="Pfam" id="PF00924">
    <property type="entry name" value="MS_channel_2nd"/>
    <property type="match status" value="1"/>
</dbReference>
<dbReference type="Gene3D" id="3.30.70.100">
    <property type="match status" value="1"/>
</dbReference>
<feature type="transmembrane region" description="Helical" evidence="7">
    <location>
        <begin position="60"/>
        <end position="79"/>
    </location>
</feature>
<evidence type="ECO:0000256" key="3">
    <source>
        <dbReference type="ARBA" id="ARBA00022475"/>
    </source>
</evidence>
<keyword evidence="5 7" id="KW-1133">Transmembrane helix</keyword>
<name>A0ABU9KVR7_9FLAO</name>
<dbReference type="InterPro" id="IPR010920">
    <property type="entry name" value="LSM_dom_sf"/>
</dbReference>
<dbReference type="Proteomes" id="UP001474120">
    <property type="component" value="Unassembled WGS sequence"/>
</dbReference>
<evidence type="ECO:0000256" key="6">
    <source>
        <dbReference type="ARBA" id="ARBA00023136"/>
    </source>
</evidence>
<evidence type="ECO:0000313" key="10">
    <source>
        <dbReference type="EMBL" id="MEL4454277.1"/>
    </source>
</evidence>
<dbReference type="InterPro" id="IPR011014">
    <property type="entry name" value="MscS_channel_TM-2"/>
</dbReference>
<dbReference type="EMBL" id="JBCDNA010000001">
    <property type="protein sequence ID" value="MEL4454277.1"/>
    <property type="molecule type" value="Genomic_DNA"/>
</dbReference>
<dbReference type="InterPro" id="IPR006685">
    <property type="entry name" value="MscS_channel_2nd"/>
</dbReference>
<organism evidence="10 11">
    <name type="scientific">Lutimonas vermicola</name>
    <dbReference type="NCBI Taxonomy" id="414288"/>
    <lineage>
        <taxon>Bacteria</taxon>
        <taxon>Pseudomonadati</taxon>
        <taxon>Bacteroidota</taxon>
        <taxon>Flavobacteriia</taxon>
        <taxon>Flavobacteriales</taxon>
        <taxon>Flavobacteriaceae</taxon>
        <taxon>Lutimonas</taxon>
    </lineage>
</organism>
<dbReference type="InterPro" id="IPR011066">
    <property type="entry name" value="MscS_channel_C_sf"/>
</dbReference>
<dbReference type="Gene3D" id="1.10.287.1260">
    <property type="match status" value="1"/>
</dbReference>
<proteinExistence type="inferred from homology"/>
<dbReference type="SUPFAM" id="SSF82861">
    <property type="entry name" value="Mechanosensitive channel protein MscS (YggB), transmembrane region"/>
    <property type="match status" value="1"/>
</dbReference>
<gene>
    <name evidence="10" type="ORF">AABB81_00105</name>
</gene>
<feature type="transmembrane region" description="Helical" evidence="7">
    <location>
        <begin position="20"/>
        <end position="40"/>
    </location>
</feature>
<comment type="caution">
    <text evidence="10">The sequence shown here is derived from an EMBL/GenBank/DDBJ whole genome shotgun (WGS) entry which is preliminary data.</text>
</comment>
<dbReference type="InterPro" id="IPR045275">
    <property type="entry name" value="MscS_archaea/bacteria_type"/>
</dbReference>
<feature type="domain" description="Mechanosensitive ion channel MscS C-terminal" evidence="9">
    <location>
        <begin position="174"/>
        <end position="256"/>
    </location>
</feature>
<feature type="transmembrane region" description="Helical" evidence="7">
    <location>
        <begin position="85"/>
        <end position="115"/>
    </location>
</feature>
<keyword evidence="4 7" id="KW-0812">Transmembrane</keyword>
<evidence type="ECO:0000256" key="7">
    <source>
        <dbReference type="SAM" id="Phobius"/>
    </source>
</evidence>
<dbReference type="Gene3D" id="2.30.30.60">
    <property type="match status" value="1"/>
</dbReference>
<protein>
    <submittedName>
        <fullName evidence="10">Mechanosensitive ion channel domain-containing protein</fullName>
    </submittedName>
</protein>
<reference evidence="10 11" key="1">
    <citation type="submission" date="2024-04" db="EMBL/GenBank/DDBJ databases">
        <title>whole genome sequencing of Lutimonas vermicola strain IMCC1616.</title>
        <authorList>
            <person name="Bae S.S."/>
        </authorList>
    </citation>
    <scope>NUCLEOTIDE SEQUENCE [LARGE SCALE GENOMIC DNA]</scope>
    <source>
        <strain evidence="10 11">IMCC1616</strain>
    </source>
</reference>
<dbReference type="InterPro" id="IPR049278">
    <property type="entry name" value="MS_channel_C"/>
</dbReference>
<evidence type="ECO:0000256" key="5">
    <source>
        <dbReference type="ARBA" id="ARBA00022989"/>
    </source>
</evidence>
<sequence>MNNLLEQLSNLIFTYGPKLIGGILVWIVGSFVIKFILGSFSKMLDKRETDASLKPFLKSLVGMLLKIMLIISVLGMLGVQMTSFIAVLGAAGLAVGMALSGTLQNFAGGVIILLFKPYKVGDFIDAQGHAGVVKEIQIFNTILLTADNKTVIIPNGPLSTGSMVNYSTEPTRRVDFSFGIAYGDNVDIARKILFNLFKEDKRILTDPAYFVGLSEMADSSVNLTARVWVKAEDYWGVFFDINEKTYNTFNAEGISIPFPQMDVHIQK</sequence>
<evidence type="ECO:0000256" key="1">
    <source>
        <dbReference type="ARBA" id="ARBA00004651"/>
    </source>
</evidence>
<evidence type="ECO:0000259" key="8">
    <source>
        <dbReference type="Pfam" id="PF00924"/>
    </source>
</evidence>
<evidence type="ECO:0000259" key="9">
    <source>
        <dbReference type="Pfam" id="PF21082"/>
    </source>
</evidence>
<dbReference type="PANTHER" id="PTHR30221:SF1">
    <property type="entry name" value="SMALL-CONDUCTANCE MECHANOSENSITIVE CHANNEL"/>
    <property type="match status" value="1"/>
</dbReference>
<dbReference type="InterPro" id="IPR008910">
    <property type="entry name" value="MSC_TM_helix"/>
</dbReference>
<evidence type="ECO:0000256" key="2">
    <source>
        <dbReference type="ARBA" id="ARBA00008017"/>
    </source>
</evidence>
<evidence type="ECO:0000256" key="4">
    <source>
        <dbReference type="ARBA" id="ARBA00022692"/>
    </source>
</evidence>
<dbReference type="Pfam" id="PF21082">
    <property type="entry name" value="MS_channel_3rd"/>
    <property type="match status" value="1"/>
</dbReference>